<evidence type="ECO:0000313" key="3">
    <source>
        <dbReference type="Proteomes" id="UP000606786"/>
    </source>
</evidence>
<comment type="caution">
    <text evidence="2">The sequence shown here is derived from an EMBL/GenBank/DDBJ whole genome shotgun (WGS) entry which is preliminary data.</text>
</comment>
<dbReference type="Gene3D" id="2.60.200.20">
    <property type="match status" value="1"/>
</dbReference>
<dbReference type="EMBL" id="CAJHJT010000034">
    <property type="protein sequence ID" value="CAD7002291.1"/>
    <property type="molecule type" value="Genomic_DNA"/>
</dbReference>
<gene>
    <name evidence="2" type="ORF">CCAP1982_LOCUS10783</name>
</gene>
<accession>A0A811UUC6</accession>
<evidence type="ECO:0000313" key="2">
    <source>
        <dbReference type="EMBL" id="CAD7002291.1"/>
    </source>
</evidence>
<name>A0A811UUC6_CERCA</name>
<evidence type="ECO:0000259" key="1">
    <source>
        <dbReference type="PROSITE" id="PS50006"/>
    </source>
</evidence>
<dbReference type="Proteomes" id="UP000606786">
    <property type="component" value="Unassembled WGS sequence"/>
</dbReference>
<keyword evidence="3" id="KW-1185">Reference proteome</keyword>
<dbReference type="AlphaFoldDB" id="A0A811UUC6"/>
<dbReference type="OrthoDB" id="342264at2759"/>
<proteinExistence type="predicted"/>
<dbReference type="InterPro" id="IPR000253">
    <property type="entry name" value="FHA_dom"/>
</dbReference>
<dbReference type="PROSITE" id="PS50006">
    <property type="entry name" value="FHA_DOMAIN"/>
    <property type="match status" value="1"/>
</dbReference>
<dbReference type="SUPFAM" id="SSF49879">
    <property type="entry name" value="SMAD/FHA domain"/>
    <property type="match status" value="1"/>
</dbReference>
<feature type="domain" description="FHA" evidence="1">
    <location>
        <begin position="23"/>
        <end position="79"/>
    </location>
</feature>
<dbReference type="InterPro" id="IPR008984">
    <property type="entry name" value="SMAD_FHA_dom_sf"/>
</dbReference>
<sequence length="506" mass="56248">MLQKKWTLSVESKQYHLEAGKLYLIGSSKDGEGDNLRMDIPLKSQHVDIKHCIADVTNNDICIYDLHTELGTFVNDKRLCSMVKECISEDAELRIGDVTAKLSQQSLDDNEIDTFLVPTHTAPRSSLSNTSTRLFSSPDVSLLKDSSNESFNIPETQHHKQRTSIVNSSVLNSTEKELNVEKSFEDDSFIPETQALVEQKNKTLELEVSAHQTNDMIRICTQDFNENLFENGEDDEMLFSSLVIPKIQHKPVILSNISADKQLNKDASSTVDAEMDVLNWSAQTSKNGTLDDVAQTTVCNEREDTTTPDLFDLPEVGQPNLHSATSGLINQVESGPKDVNSNEKATSICNDLLKTVENDGEGYAEEIDLAPTQVFIPIPKQQKAESAVQVDCELSLSGKENLPQLDIDLEETQVFAPNKDKAMTKKTSSISSDSNAASTNEVSEGNCSWLAPTQVFTKKLSNAMPPFKGHEKPMQNPSITRQKASTAVQMERVENPKIWRVQRRLS</sequence>
<reference evidence="2" key="1">
    <citation type="submission" date="2020-11" db="EMBL/GenBank/DDBJ databases">
        <authorList>
            <person name="Whitehead M."/>
        </authorList>
    </citation>
    <scope>NUCLEOTIDE SEQUENCE</scope>
    <source>
        <strain evidence="2">EGII</strain>
    </source>
</reference>
<organism evidence="2 3">
    <name type="scientific">Ceratitis capitata</name>
    <name type="common">Mediterranean fruit fly</name>
    <name type="synonym">Tephritis capitata</name>
    <dbReference type="NCBI Taxonomy" id="7213"/>
    <lineage>
        <taxon>Eukaryota</taxon>
        <taxon>Metazoa</taxon>
        <taxon>Ecdysozoa</taxon>
        <taxon>Arthropoda</taxon>
        <taxon>Hexapoda</taxon>
        <taxon>Insecta</taxon>
        <taxon>Pterygota</taxon>
        <taxon>Neoptera</taxon>
        <taxon>Endopterygota</taxon>
        <taxon>Diptera</taxon>
        <taxon>Brachycera</taxon>
        <taxon>Muscomorpha</taxon>
        <taxon>Tephritoidea</taxon>
        <taxon>Tephritidae</taxon>
        <taxon>Ceratitis</taxon>
        <taxon>Ceratitis</taxon>
    </lineage>
</organism>
<dbReference type="Pfam" id="PF00498">
    <property type="entry name" value="FHA"/>
    <property type="match status" value="1"/>
</dbReference>
<protein>
    <submittedName>
        <fullName evidence="2">(Mediterranean fruit fly) hypothetical protein</fullName>
    </submittedName>
</protein>
<dbReference type="CDD" id="cd00060">
    <property type="entry name" value="FHA"/>
    <property type="match status" value="1"/>
</dbReference>